<feature type="transmembrane region" description="Helical" evidence="12">
    <location>
        <begin position="207"/>
        <end position="227"/>
    </location>
</feature>
<evidence type="ECO:0000256" key="11">
    <source>
        <dbReference type="ARBA" id="ARBA00047375"/>
    </source>
</evidence>
<feature type="transmembrane region" description="Helical" evidence="12">
    <location>
        <begin position="108"/>
        <end position="129"/>
    </location>
</feature>
<evidence type="ECO:0000256" key="9">
    <source>
        <dbReference type="ARBA" id="ARBA00023136"/>
    </source>
</evidence>
<feature type="transmembrane region" description="Helical" evidence="12">
    <location>
        <begin position="24"/>
        <end position="44"/>
    </location>
</feature>
<organism evidence="13">
    <name type="scientific">Arcella intermedia</name>
    <dbReference type="NCBI Taxonomy" id="1963864"/>
    <lineage>
        <taxon>Eukaryota</taxon>
        <taxon>Amoebozoa</taxon>
        <taxon>Tubulinea</taxon>
        <taxon>Elardia</taxon>
        <taxon>Arcellinida</taxon>
        <taxon>Sphaerothecina</taxon>
        <taxon>Arcellidae</taxon>
        <taxon>Arcella</taxon>
    </lineage>
</organism>
<evidence type="ECO:0000256" key="8">
    <source>
        <dbReference type="ARBA" id="ARBA00023098"/>
    </source>
</evidence>
<dbReference type="AlphaFoldDB" id="A0A6B2LD01"/>
<dbReference type="GO" id="GO:0042761">
    <property type="term" value="P:very long-chain fatty acid biosynthetic process"/>
    <property type="evidence" value="ECO:0007669"/>
    <property type="project" value="TreeGrafter"/>
</dbReference>
<name>A0A6B2LD01_9EUKA</name>
<accession>A0A6B2LD01</accession>
<evidence type="ECO:0000256" key="2">
    <source>
        <dbReference type="ARBA" id="ARBA00007263"/>
    </source>
</evidence>
<evidence type="ECO:0000256" key="5">
    <source>
        <dbReference type="ARBA" id="ARBA00022692"/>
    </source>
</evidence>
<dbReference type="GO" id="GO:0005789">
    <property type="term" value="C:endoplasmic reticulum membrane"/>
    <property type="evidence" value="ECO:0007669"/>
    <property type="project" value="TreeGrafter"/>
</dbReference>
<dbReference type="GO" id="GO:0030148">
    <property type="term" value="P:sphingolipid biosynthetic process"/>
    <property type="evidence" value="ECO:0007669"/>
    <property type="project" value="TreeGrafter"/>
</dbReference>
<dbReference type="GO" id="GO:0034626">
    <property type="term" value="P:fatty acid elongation, polyunsaturated fatty acid"/>
    <property type="evidence" value="ECO:0007669"/>
    <property type="project" value="TreeGrafter"/>
</dbReference>
<evidence type="ECO:0000256" key="12">
    <source>
        <dbReference type="RuleBase" id="RU361115"/>
    </source>
</evidence>
<dbReference type="Pfam" id="PF01151">
    <property type="entry name" value="ELO"/>
    <property type="match status" value="1"/>
</dbReference>
<comment type="catalytic activity">
    <reaction evidence="12">
        <text>an acyl-CoA + malonyl-CoA + H(+) = a 3-oxoacyl-CoA + CO2 + CoA</text>
        <dbReference type="Rhea" id="RHEA:50252"/>
        <dbReference type="ChEBI" id="CHEBI:15378"/>
        <dbReference type="ChEBI" id="CHEBI:16526"/>
        <dbReference type="ChEBI" id="CHEBI:57287"/>
        <dbReference type="ChEBI" id="CHEBI:57384"/>
        <dbReference type="ChEBI" id="CHEBI:58342"/>
        <dbReference type="ChEBI" id="CHEBI:90726"/>
    </reaction>
    <physiologicalReaction direction="left-to-right" evidence="12">
        <dbReference type="Rhea" id="RHEA:50253"/>
    </physiologicalReaction>
</comment>
<comment type="similarity">
    <text evidence="2 12">Belongs to the ELO family.</text>
</comment>
<keyword evidence="3 12" id="KW-0444">Lipid biosynthesis</keyword>
<evidence type="ECO:0000313" key="13">
    <source>
        <dbReference type="EMBL" id="NDV34909.1"/>
    </source>
</evidence>
<feature type="transmembrane region" description="Helical" evidence="12">
    <location>
        <begin position="164"/>
        <end position="187"/>
    </location>
</feature>
<comment type="subcellular location">
    <subcellularLocation>
        <location evidence="1">Membrane</location>
        <topology evidence="1">Multi-pass membrane protein</topology>
    </subcellularLocation>
</comment>
<feature type="transmembrane region" description="Helical" evidence="12">
    <location>
        <begin position="233"/>
        <end position="251"/>
    </location>
</feature>
<protein>
    <recommendedName>
        <fullName evidence="12">Elongation of fatty acids protein</fullName>
        <ecNumber evidence="12">2.3.1.-</ecNumber>
    </recommendedName>
</protein>
<keyword evidence="10 12" id="KW-0275">Fatty acid biosynthesis</keyword>
<evidence type="ECO:0000256" key="10">
    <source>
        <dbReference type="ARBA" id="ARBA00023160"/>
    </source>
</evidence>
<reference evidence="13" key="1">
    <citation type="journal article" date="2020" name="J. Eukaryot. Microbiol.">
        <title>De novo Sequencing, Assembly and Annotation of the Transcriptome for the Free-Living Testate Amoeba Arcella intermedia.</title>
        <authorList>
            <person name="Ribeiro G.M."/>
            <person name="Porfirio-Sousa A.L."/>
            <person name="Maurer-Alcala X.X."/>
            <person name="Katz L.A."/>
            <person name="Lahr D.J.G."/>
        </authorList>
    </citation>
    <scope>NUCLEOTIDE SEQUENCE</scope>
</reference>
<keyword evidence="5 12" id="KW-0812">Transmembrane</keyword>
<dbReference type="GO" id="GO:0034625">
    <property type="term" value="P:fatty acid elongation, monounsaturated fatty acid"/>
    <property type="evidence" value="ECO:0007669"/>
    <property type="project" value="TreeGrafter"/>
</dbReference>
<evidence type="ECO:0000256" key="1">
    <source>
        <dbReference type="ARBA" id="ARBA00004141"/>
    </source>
</evidence>
<evidence type="ECO:0000256" key="6">
    <source>
        <dbReference type="ARBA" id="ARBA00022832"/>
    </source>
</evidence>
<comment type="catalytic activity">
    <reaction evidence="11">
        <text>a very-long-chain acyl-CoA + malonyl-CoA + H(+) = a very-long-chain 3-oxoacyl-CoA + CO2 + CoA</text>
        <dbReference type="Rhea" id="RHEA:32727"/>
        <dbReference type="ChEBI" id="CHEBI:15378"/>
        <dbReference type="ChEBI" id="CHEBI:16526"/>
        <dbReference type="ChEBI" id="CHEBI:57287"/>
        <dbReference type="ChEBI" id="CHEBI:57384"/>
        <dbReference type="ChEBI" id="CHEBI:90725"/>
        <dbReference type="ChEBI" id="CHEBI:90736"/>
        <dbReference type="EC" id="2.3.1.199"/>
    </reaction>
</comment>
<keyword evidence="9 12" id="KW-0472">Membrane</keyword>
<evidence type="ECO:0000256" key="3">
    <source>
        <dbReference type="ARBA" id="ARBA00022516"/>
    </source>
</evidence>
<keyword evidence="7 12" id="KW-1133">Transmembrane helix</keyword>
<evidence type="ECO:0000256" key="7">
    <source>
        <dbReference type="ARBA" id="ARBA00022989"/>
    </source>
</evidence>
<keyword evidence="6 12" id="KW-0276">Fatty acid metabolism</keyword>
<dbReference type="PANTHER" id="PTHR11157:SF134">
    <property type="entry name" value="ELONGATION OF FATTY ACIDS PROTEIN 1-RELATED"/>
    <property type="match status" value="1"/>
</dbReference>
<dbReference type="GO" id="GO:0019367">
    <property type="term" value="P:fatty acid elongation, saturated fatty acid"/>
    <property type="evidence" value="ECO:0007669"/>
    <property type="project" value="TreeGrafter"/>
</dbReference>
<proteinExistence type="inferred from homology"/>
<dbReference type="EC" id="2.3.1.-" evidence="12"/>
<dbReference type="InterPro" id="IPR002076">
    <property type="entry name" value="ELO_fam"/>
</dbReference>
<keyword evidence="8 12" id="KW-0443">Lipid metabolism</keyword>
<sequence>MGNFDWVSWEFRWAWIERRDLSSVSSLMTLSVMYLVMITVGCYLMKGRKPFNVTPLTIPHNLVMCLFSIYCFVGMTRTFTFNYINHPSQNPFVVFCDPDNNLYQDMNYWYYLFYVSKFVEYLDTVFLILKGKQVMPPENSQYTLHVFHHAVTATMSWICLYYHIAIAWIGPILNTFVHIWMYGYYALAEMNKIDRRLGGKFITPIQIIQFVVCWVAMVVEVLVNLRVDCGADLNVIGFELLNYAVFFVFFVKIYQDKKTLRDTSPAQNSQKQDKKTD</sequence>
<dbReference type="GO" id="GO:0009922">
    <property type="term" value="F:fatty acid elongase activity"/>
    <property type="evidence" value="ECO:0007669"/>
    <property type="project" value="UniProtKB-EC"/>
</dbReference>
<feature type="transmembrane region" description="Helical" evidence="12">
    <location>
        <begin position="56"/>
        <end position="75"/>
    </location>
</feature>
<dbReference type="PANTHER" id="PTHR11157">
    <property type="entry name" value="FATTY ACID ACYL TRANSFERASE-RELATED"/>
    <property type="match status" value="1"/>
</dbReference>
<dbReference type="EMBL" id="GIBP01005940">
    <property type="protein sequence ID" value="NDV34909.1"/>
    <property type="molecule type" value="Transcribed_RNA"/>
</dbReference>
<evidence type="ECO:0000256" key="4">
    <source>
        <dbReference type="ARBA" id="ARBA00022679"/>
    </source>
</evidence>
<keyword evidence="4 12" id="KW-0808">Transferase</keyword>